<organism evidence="1 2">
    <name type="scientific">Puccinia sorghi</name>
    <dbReference type="NCBI Taxonomy" id="27349"/>
    <lineage>
        <taxon>Eukaryota</taxon>
        <taxon>Fungi</taxon>
        <taxon>Dikarya</taxon>
        <taxon>Basidiomycota</taxon>
        <taxon>Pucciniomycotina</taxon>
        <taxon>Pucciniomycetes</taxon>
        <taxon>Pucciniales</taxon>
        <taxon>Pucciniaceae</taxon>
        <taxon>Puccinia</taxon>
    </lineage>
</organism>
<name>A0A0L6V9A1_9BASI</name>
<dbReference type="AlphaFoldDB" id="A0A0L6V9A1"/>
<dbReference type="EMBL" id="LAVV01007039">
    <property type="protein sequence ID" value="KNZ57346.1"/>
    <property type="molecule type" value="Genomic_DNA"/>
</dbReference>
<proteinExistence type="predicted"/>
<evidence type="ECO:0000313" key="2">
    <source>
        <dbReference type="Proteomes" id="UP000037035"/>
    </source>
</evidence>
<accession>A0A0L6V9A1</accession>
<keyword evidence="2" id="KW-1185">Reference proteome</keyword>
<dbReference type="VEuPathDB" id="FungiDB:VP01_2182g3"/>
<protein>
    <submittedName>
        <fullName evidence="1">Uncharacterized protein</fullName>
    </submittedName>
</protein>
<gene>
    <name evidence="1" type="ORF">VP01_2182g3</name>
</gene>
<comment type="caution">
    <text evidence="1">The sequence shown here is derived from an EMBL/GenBank/DDBJ whole genome shotgun (WGS) entry which is preliminary data.</text>
</comment>
<reference evidence="1 2" key="1">
    <citation type="submission" date="2015-08" db="EMBL/GenBank/DDBJ databases">
        <title>Next Generation Sequencing and Analysis of the Genome of Puccinia sorghi L Schw, the Causal Agent of Maize Common Rust.</title>
        <authorList>
            <person name="Rochi L."/>
            <person name="Burguener G."/>
            <person name="Darino M."/>
            <person name="Turjanski A."/>
            <person name="Kreff E."/>
            <person name="Dieguez M.J."/>
            <person name="Sacco F."/>
        </authorList>
    </citation>
    <scope>NUCLEOTIDE SEQUENCE [LARGE SCALE GENOMIC DNA]</scope>
    <source>
        <strain evidence="1 2">RO10H11247</strain>
    </source>
</reference>
<dbReference type="Proteomes" id="UP000037035">
    <property type="component" value="Unassembled WGS sequence"/>
</dbReference>
<evidence type="ECO:0000313" key="1">
    <source>
        <dbReference type="EMBL" id="KNZ57346.1"/>
    </source>
</evidence>
<sequence>MTKYPNTAKLLPKCCQMPIIPKSCAPLKKKAIILMSQLSRQKKSTHLTQLHIQTQEKVKINLLEKQNSISLTQDAGTAPNVTAFMTWPMISKASYPLSDQQKNSLDVLHT</sequence>